<keyword evidence="13 14" id="KW-0472">Membrane</keyword>
<evidence type="ECO:0000259" key="16">
    <source>
        <dbReference type="PROSITE" id="PS50885"/>
    </source>
</evidence>
<evidence type="ECO:0000256" key="2">
    <source>
        <dbReference type="ARBA" id="ARBA00004651"/>
    </source>
</evidence>
<feature type="transmembrane region" description="Helical" evidence="14">
    <location>
        <begin position="169"/>
        <end position="192"/>
    </location>
</feature>
<evidence type="ECO:0000256" key="6">
    <source>
        <dbReference type="ARBA" id="ARBA00022679"/>
    </source>
</evidence>
<dbReference type="InterPro" id="IPR036097">
    <property type="entry name" value="HisK_dim/P_sf"/>
</dbReference>
<dbReference type="SUPFAM" id="SSF158472">
    <property type="entry name" value="HAMP domain-like"/>
    <property type="match status" value="1"/>
</dbReference>
<evidence type="ECO:0000256" key="1">
    <source>
        <dbReference type="ARBA" id="ARBA00000085"/>
    </source>
</evidence>
<keyword evidence="6" id="KW-0808">Transferase</keyword>
<dbReference type="PROSITE" id="PS50109">
    <property type="entry name" value="HIS_KIN"/>
    <property type="match status" value="1"/>
</dbReference>
<dbReference type="SMART" id="SM00304">
    <property type="entry name" value="HAMP"/>
    <property type="match status" value="1"/>
</dbReference>
<feature type="transmembrane region" description="Helical" evidence="14">
    <location>
        <begin position="6"/>
        <end position="33"/>
    </location>
</feature>
<name>A0ABR8Q451_9CLOT</name>
<proteinExistence type="predicted"/>
<feature type="domain" description="HAMP" evidence="16">
    <location>
        <begin position="194"/>
        <end position="246"/>
    </location>
</feature>
<dbReference type="InterPro" id="IPR003660">
    <property type="entry name" value="HAMP_dom"/>
</dbReference>
<dbReference type="InterPro" id="IPR036890">
    <property type="entry name" value="HATPase_C_sf"/>
</dbReference>
<evidence type="ECO:0000256" key="9">
    <source>
        <dbReference type="ARBA" id="ARBA00022777"/>
    </source>
</evidence>
<dbReference type="CDD" id="cd00082">
    <property type="entry name" value="HisKA"/>
    <property type="match status" value="1"/>
</dbReference>
<feature type="domain" description="Histidine kinase" evidence="15">
    <location>
        <begin position="254"/>
        <end position="470"/>
    </location>
</feature>
<dbReference type="SMART" id="SM00387">
    <property type="entry name" value="HATPase_c"/>
    <property type="match status" value="1"/>
</dbReference>
<dbReference type="EMBL" id="JACSQZ010000026">
    <property type="protein sequence ID" value="MBD7915200.1"/>
    <property type="molecule type" value="Genomic_DNA"/>
</dbReference>
<dbReference type="InterPro" id="IPR005467">
    <property type="entry name" value="His_kinase_dom"/>
</dbReference>
<dbReference type="SUPFAM" id="SSF55874">
    <property type="entry name" value="ATPase domain of HSP90 chaperone/DNA topoisomerase II/histidine kinase"/>
    <property type="match status" value="1"/>
</dbReference>
<dbReference type="Gene3D" id="6.10.340.10">
    <property type="match status" value="1"/>
</dbReference>
<dbReference type="Pfam" id="PF00512">
    <property type="entry name" value="HisKA"/>
    <property type="match status" value="1"/>
</dbReference>
<evidence type="ECO:0000256" key="7">
    <source>
        <dbReference type="ARBA" id="ARBA00022692"/>
    </source>
</evidence>
<dbReference type="Pfam" id="PF02518">
    <property type="entry name" value="HATPase_c"/>
    <property type="match status" value="1"/>
</dbReference>
<reference evidence="17 18" key="1">
    <citation type="submission" date="2020-08" db="EMBL/GenBank/DDBJ databases">
        <title>A Genomic Blueprint of the Chicken Gut Microbiome.</title>
        <authorList>
            <person name="Gilroy R."/>
            <person name="Ravi A."/>
            <person name="Getino M."/>
            <person name="Pursley I."/>
            <person name="Horton D.L."/>
            <person name="Alikhan N.-F."/>
            <person name="Baker D."/>
            <person name="Gharbi K."/>
            <person name="Hall N."/>
            <person name="Watson M."/>
            <person name="Adriaenssens E.M."/>
            <person name="Foster-Nyarko E."/>
            <person name="Jarju S."/>
            <person name="Secka A."/>
            <person name="Antonio M."/>
            <person name="Oren A."/>
            <person name="Chaudhuri R."/>
            <person name="La Ragione R.M."/>
            <person name="Hildebrand F."/>
            <person name="Pallen M.J."/>
        </authorList>
    </citation>
    <scope>NUCLEOTIDE SEQUENCE [LARGE SCALE GENOMIC DNA]</scope>
    <source>
        <strain evidence="17 18">Sa3CUN1</strain>
    </source>
</reference>
<keyword evidence="8" id="KW-0547">Nucleotide-binding</keyword>
<gene>
    <name evidence="17" type="ORF">H9660_08580</name>
</gene>
<dbReference type="Pfam" id="PF00672">
    <property type="entry name" value="HAMP"/>
    <property type="match status" value="1"/>
</dbReference>
<dbReference type="SMART" id="SM00388">
    <property type="entry name" value="HisKA"/>
    <property type="match status" value="1"/>
</dbReference>
<keyword evidence="12" id="KW-0902">Two-component regulatory system</keyword>
<keyword evidence="9" id="KW-0418">Kinase</keyword>
<evidence type="ECO:0000256" key="12">
    <source>
        <dbReference type="ARBA" id="ARBA00023012"/>
    </source>
</evidence>
<comment type="caution">
    <text evidence="17">The sequence shown here is derived from an EMBL/GenBank/DDBJ whole genome shotgun (WGS) entry which is preliminary data.</text>
</comment>
<keyword evidence="7 14" id="KW-0812">Transmembrane</keyword>
<evidence type="ECO:0000313" key="18">
    <source>
        <dbReference type="Proteomes" id="UP000640335"/>
    </source>
</evidence>
<dbReference type="CDD" id="cd06225">
    <property type="entry name" value="HAMP"/>
    <property type="match status" value="1"/>
</dbReference>
<dbReference type="PANTHER" id="PTHR45528">
    <property type="entry name" value="SENSOR HISTIDINE KINASE CPXA"/>
    <property type="match status" value="1"/>
</dbReference>
<dbReference type="RefSeq" id="WP_191749962.1">
    <property type="nucleotide sequence ID" value="NZ_JACSQZ010000026.1"/>
</dbReference>
<keyword evidence="10" id="KW-0067">ATP-binding</keyword>
<keyword evidence="11 14" id="KW-1133">Transmembrane helix</keyword>
<dbReference type="InterPro" id="IPR003661">
    <property type="entry name" value="HisK_dim/P_dom"/>
</dbReference>
<dbReference type="Gene3D" id="3.30.565.10">
    <property type="entry name" value="Histidine kinase-like ATPase, C-terminal domain"/>
    <property type="match status" value="1"/>
</dbReference>
<dbReference type="InterPro" id="IPR003594">
    <property type="entry name" value="HATPase_dom"/>
</dbReference>
<keyword evidence="18" id="KW-1185">Reference proteome</keyword>
<keyword evidence="5" id="KW-0597">Phosphoprotein</keyword>
<evidence type="ECO:0000256" key="13">
    <source>
        <dbReference type="ARBA" id="ARBA00023136"/>
    </source>
</evidence>
<dbReference type="Gene3D" id="1.10.287.130">
    <property type="match status" value="1"/>
</dbReference>
<evidence type="ECO:0000256" key="5">
    <source>
        <dbReference type="ARBA" id="ARBA00022553"/>
    </source>
</evidence>
<evidence type="ECO:0000256" key="3">
    <source>
        <dbReference type="ARBA" id="ARBA00012438"/>
    </source>
</evidence>
<dbReference type="EC" id="2.7.13.3" evidence="3"/>
<organism evidence="17 18">
    <name type="scientific">Clostridium gallinarum</name>
    <dbReference type="NCBI Taxonomy" id="2762246"/>
    <lineage>
        <taxon>Bacteria</taxon>
        <taxon>Bacillati</taxon>
        <taxon>Bacillota</taxon>
        <taxon>Clostridia</taxon>
        <taxon>Eubacteriales</taxon>
        <taxon>Clostridiaceae</taxon>
        <taxon>Clostridium</taxon>
    </lineage>
</organism>
<keyword evidence="4" id="KW-1003">Cell membrane</keyword>
<dbReference type="PROSITE" id="PS50885">
    <property type="entry name" value="HAMP"/>
    <property type="match status" value="1"/>
</dbReference>
<dbReference type="Proteomes" id="UP000640335">
    <property type="component" value="Unassembled WGS sequence"/>
</dbReference>
<accession>A0ABR8Q451</accession>
<sequence>MKKKSVIYKLLITFSSITSLFLILIGMFFTAWINKEYYDDKDRRIKKYIEIIEESTTEFLNNNEEGFEDLKNTMKIIKASVDMDSLIVDSQGYIYAVSDNELSQLKYTKIKIDDTDMELLKTGEIIKRDFIINSNKRYKAYYKPLFNNNSFNGITVLIEIQKKSSIHNLYTIVWLGVLIAVILSSIGVYYLAQRILIKPLAKINNAAKKLAKGEVEKRVYIDSEDEIGELAESFNIMAESLEKVDTVRKEFISNVSHELRSPITSIKGFITGIIDGVIPKDKENYYLNIVNDEIGRLSRLVSDLLDISSMESGKFKLNIVEMDINEIIRVCILNLEGKIEEKKMKVEVIFNDNHEYCLGDRDRIIQVVINIIENAIKYGHEGGKIEIETFTKGELVYVSIFNSGPTILKEDINKIWERFYKVDKSRTNKVSMGLGLPIVRLILTQHNQDIWVDNIINKGVKFTFTLKRSAKK</sequence>
<evidence type="ECO:0000259" key="15">
    <source>
        <dbReference type="PROSITE" id="PS50109"/>
    </source>
</evidence>
<evidence type="ECO:0000256" key="8">
    <source>
        <dbReference type="ARBA" id="ARBA00022741"/>
    </source>
</evidence>
<evidence type="ECO:0000256" key="11">
    <source>
        <dbReference type="ARBA" id="ARBA00022989"/>
    </source>
</evidence>
<evidence type="ECO:0000256" key="14">
    <source>
        <dbReference type="SAM" id="Phobius"/>
    </source>
</evidence>
<evidence type="ECO:0000256" key="10">
    <source>
        <dbReference type="ARBA" id="ARBA00022840"/>
    </source>
</evidence>
<comment type="catalytic activity">
    <reaction evidence="1">
        <text>ATP + protein L-histidine = ADP + protein N-phospho-L-histidine.</text>
        <dbReference type="EC" id="2.7.13.3"/>
    </reaction>
</comment>
<evidence type="ECO:0000256" key="4">
    <source>
        <dbReference type="ARBA" id="ARBA00022475"/>
    </source>
</evidence>
<protein>
    <recommendedName>
        <fullName evidence="3">histidine kinase</fullName>
        <ecNumber evidence="3">2.7.13.3</ecNumber>
    </recommendedName>
</protein>
<dbReference type="InterPro" id="IPR050398">
    <property type="entry name" value="HssS/ArlS-like"/>
</dbReference>
<evidence type="ECO:0000313" key="17">
    <source>
        <dbReference type="EMBL" id="MBD7915200.1"/>
    </source>
</evidence>
<dbReference type="SUPFAM" id="SSF47384">
    <property type="entry name" value="Homodimeric domain of signal transducing histidine kinase"/>
    <property type="match status" value="1"/>
</dbReference>
<comment type="subcellular location">
    <subcellularLocation>
        <location evidence="2">Cell membrane</location>
        <topology evidence="2">Multi-pass membrane protein</topology>
    </subcellularLocation>
</comment>
<dbReference type="PANTHER" id="PTHR45528:SF1">
    <property type="entry name" value="SENSOR HISTIDINE KINASE CPXA"/>
    <property type="match status" value="1"/>
</dbReference>